<feature type="transmembrane region" description="Helical" evidence="6">
    <location>
        <begin position="243"/>
        <end position="268"/>
    </location>
</feature>
<dbReference type="OrthoDB" id="9787815at2"/>
<evidence type="ECO:0000256" key="3">
    <source>
        <dbReference type="ARBA" id="ARBA00022692"/>
    </source>
</evidence>
<keyword evidence="3 6" id="KW-0812">Transmembrane</keyword>
<dbReference type="PATRIC" id="fig|1121022.4.peg.4620"/>
<evidence type="ECO:0000256" key="4">
    <source>
        <dbReference type="ARBA" id="ARBA00022989"/>
    </source>
</evidence>
<keyword evidence="4 6" id="KW-1133">Transmembrane helix</keyword>
<dbReference type="AlphaFoldDB" id="V4NDM5"/>
<proteinExistence type="predicted"/>
<feature type="transmembrane region" description="Helical" evidence="6">
    <location>
        <begin position="288"/>
        <end position="308"/>
    </location>
</feature>
<dbReference type="NCBIfam" id="TIGR00901">
    <property type="entry name" value="2A0125"/>
    <property type="match status" value="1"/>
</dbReference>
<dbReference type="InterPro" id="IPR004752">
    <property type="entry name" value="AmpG_permease/AT-1"/>
</dbReference>
<dbReference type="InterPro" id="IPR024371">
    <property type="entry name" value="AcetylCoA_trans_1-like"/>
</dbReference>
<dbReference type="GO" id="GO:0016020">
    <property type="term" value="C:membrane"/>
    <property type="evidence" value="ECO:0007669"/>
    <property type="project" value="UniProtKB-SubCell"/>
</dbReference>
<dbReference type="eggNOG" id="COG2271">
    <property type="taxonomic scope" value="Bacteria"/>
</dbReference>
<comment type="subcellular location">
    <subcellularLocation>
        <location evidence="1">Membrane</location>
        <topology evidence="1">Multi-pass membrane protein</topology>
    </subcellularLocation>
</comment>
<accession>V4NDM5</accession>
<dbReference type="PANTHER" id="PTHR12778:SF10">
    <property type="entry name" value="MAJOR FACILITATOR SUPERFAMILY DOMAIN-CONTAINING PROTEIN 3"/>
    <property type="match status" value="1"/>
</dbReference>
<dbReference type="GO" id="GO:0035348">
    <property type="term" value="P:acetyl-CoA transmembrane transport"/>
    <property type="evidence" value="ECO:0007669"/>
    <property type="project" value="InterPro"/>
</dbReference>
<feature type="transmembrane region" description="Helical" evidence="6">
    <location>
        <begin position="22"/>
        <end position="45"/>
    </location>
</feature>
<dbReference type="EMBL" id="AWGB01000101">
    <property type="protein sequence ID" value="ESQ80012.1"/>
    <property type="molecule type" value="Genomic_DNA"/>
</dbReference>
<dbReference type="GO" id="GO:0008521">
    <property type="term" value="F:acetyl-CoA transmembrane transporter activity"/>
    <property type="evidence" value="ECO:0007669"/>
    <property type="project" value="InterPro"/>
</dbReference>
<comment type="caution">
    <text evidence="7">The sequence shown here is derived from an EMBL/GenBank/DDBJ whole genome shotgun (WGS) entry which is preliminary data.</text>
</comment>
<dbReference type="PANTHER" id="PTHR12778">
    <property type="entry name" value="SOLUTE CARRIER FAMILY 33 ACETYL-COA TRANSPORTER -RELATED"/>
    <property type="match status" value="1"/>
</dbReference>
<feature type="transmembrane region" description="Helical" evidence="6">
    <location>
        <begin position="99"/>
        <end position="118"/>
    </location>
</feature>
<keyword evidence="8" id="KW-1185">Reference proteome</keyword>
<dbReference type="Gene3D" id="1.20.1250.20">
    <property type="entry name" value="MFS general substrate transporter like domains"/>
    <property type="match status" value="2"/>
</dbReference>
<feature type="transmembrane region" description="Helical" evidence="6">
    <location>
        <begin position="57"/>
        <end position="78"/>
    </location>
</feature>
<feature type="transmembrane region" description="Helical" evidence="6">
    <location>
        <begin position="380"/>
        <end position="398"/>
    </location>
</feature>
<dbReference type="RefSeq" id="WP_018080767.1">
    <property type="nucleotide sequence ID" value="NZ_AQWM01000002.1"/>
</dbReference>
<feature type="transmembrane region" description="Helical" evidence="6">
    <location>
        <begin position="536"/>
        <end position="558"/>
    </location>
</feature>
<evidence type="ECO:0000256" key="5">
    <source>
        <dbReference type="ARBA" id="ARBA00023136"/>
    </source>
</evidence>
<evidence type="ECO:0000313" key="7">
    <source>
        <dbReference type="EMBL" id="ESQ80012.1"/>
    </source>
</evidence>
<feature type="transmembrane region" description="Helical" evidence="6">
    <location>
        <begin position="405"/>
        <end position="424"/>
    </location>
</feature>
<evidence type="ECO:0008006" key="9">
    <source>
        <dbReference type="Google" id="ProtNLM"/>
    </source>
</evidence>
<feature type="transmembrane region" description="Helical" evidence="6">
    <location>
        <begin position="192"/>
        <end position="212"/>
    </location>
</feature>
<feature type="transmembrane region" description="Helical" evidence="6">
    <location>
        <begin position="430"/>
        <end position="454"/>
    </location>
</feature>
<keyword evidence="5 6" id="KW-0472">Membrane</keyword>
<name>V4NDM5_9CAUL</name>
<organism evidence="7 8">
    <name type="scientific">Asticcacaulis benevestitus DSM 16100 = ATCC BAA-896</name>
    <dbReference type="NCBI Taxonomy" id="1121022"/>
    <lineage>
        <taxon>Bacteria</taxon>
        <taxon>Pseudomonadati</taxon>
        <taxon>Pseudomonadota</taxon>
        <taxon>Alphaproteobacteria</taxon>
        <taxon>Caulobacterales</taxon>
        <taxon>Caulobacteraceae</taxon>
        <taxon>Asticcacaulis</taxon>
    </lineage>
</organism>
<reference evidence="7 8" key="1">
    <citation type="journal article" date="2014" name="Nature">
        <title>Sequential evolution of bacterial morphology by co-option of a developmental regulator.</title>
        <authorList>
            <person name="Jiang C."/>
            <person name="Brown P.J."/>
            <person name="Ducret A."/>
            <person name="Brun Y.V."/>
        </authorList>
    </citation>
    <scope>NUCLEOTIDE SEQUENCE [LARGE SCALE GENOMIC DNA]</scope>
    <source>
        <strain evidence="7 8">DSM 16100</strain>
    </source>
</reference>
<evidence type="ECO:0000256" key="1">
    <source>
        <dbReference type="ARBA" id="ARBA00004141"/>
    </source>
</evidence>
<gene>
    <name evidence="7" type="ORF">ABENE_22555</name>
</gene>
<feature type="transmembrane region" description="Helical" evidence="6">
    <location>
        <begin position="124"/>
        <end position="145"/>
    </location>
</feature>
<sequence length="569" mass="61371">MTTSPAPAAPEKKSLKQSLKPFLSRPALVMILLGFSSGLPLSLIFDTLQVWLRDVNLSLTTIGYFSLVTFVYSLKFVWAPVLDRVGLPALTKMLGHRRSWILLSQIVIMAGLFTISGLNPQAHLGWMALVAVIIGFAGATQDIVIDAWRIETAGDSTQHQAVMATAAAWGTRIAPFVSGIVPLALADTLGWGFAYALMAALMGLGIIGVLLVPKEAVHNVRPIDYGDAPAKPALELVEWLGRLILMFFAICLMGAGLTANIDLFKFLFPTDAAFEAVKALWTSKSYGILLQFLSVIPVGLGLLMLSCLPIRNLVTRPGAYLRQTFVVPIVAFFQRYDNLAWLILATICLYRISDFVLNVNGAFYLDLGFDKLAIAEVRKIFGVVMTMLGVGMGGFVMTRFGMKKSLVFGAIVCGFSNLAYAWLATQGNSLTAFSIALAADNISAGVAGTVLIAYMSSLISKGYAAQQYALFTSLYALPGKLLASQSGRLIETTAKSADSGGWSSIFKGWFGNLPAISYEKPAAILKVSREALGTGYVVFFSYTAAIGIVAIVLCLWLVRVQKFKDDAVE</sequence>
<dbReference type="InterPro" id="IPR036259">
    <property type="entry name" value="MFS_trans_sf"/>
</dbReference>
<evidence type="ECO:0000313" key="8">
    <source>
        <dbReference type="Proteomes" id="UP000017837"/>
    </source>
</evidence>
<dbReference type="SUPFAM" id="SSF103473">
    <property type="entry name" value="MFS general substrate transporter"/>
    <property type="match status" value="1"/>
</dbReference>
<keyword evidence="2" id="KW-0813">Transport</keyword>
<dbReference type="Proteomes" id="UP000017837">
    <property type="component" value="Unassembled WGS sequence"/>
</dbReference>
<dbReference type="Pfam" id="PF13000">
    <property type="entry name" value="Acatn"/>
    <property type="match status" value="1"/>
</dbReference>
<evidence type="ECO:0000256" key="6">
    <source>
        <dbReference type="SAM" id="Phobius"/>
    </source>
</evidence>
<protein>
    <recommendedName>
        <fullName evidence="9">Permease</fullName>
    </recommendedName>
</protein>
<dbReference type="STRING" id="1121022.GCA_000376105_01100"/>
<evidence type="ECO:0000256" key="2">
    <source>
        <dbReference type="ARBA" id="ARBA00022448"/>
    </source>
</evidence>